<comment type="caution">
    <text evidence="7">The sequence shown here is derived from an EMBL/GenBank/DDBJ whole genome shotgun (WGS) entry which is preliminary data.</text>
</comment>
<evidence type="ECO:0000313" key="7">
    <source>
        <dbReference type="EMBL" id="MBB4658271.1"/>
    </source>
</evidence>
<organism evidence="7 8">
    <name type="scientific">Parvularcula dongshanensis</name>
    <dbReference type="NCBI Taxonomy" id="1173995"/>
    <lineage>
        <taxon>Bacteria</taxon>
        <taxon>Pseudomonadati</taxon>
        <taxon>Pseudomonadota</taxon>
        <taxon>Alphaproteobacteria</taxon>
        <taxon>Parvularculales</taxon>
        <taxon>Parvularculaceae</taxon>
        <taxon>Parvularcula</taxon>
    </lineage>
</organism>
<dbReference type="AlphaFoldDB" id="A0A840I1W1"/>
<reference evidence="7 8" key="1">
    <citation type="submission" date="2020-08" db="EMBL/GenBank/DDBJ databases">
        <title>Genomic Encyclopedia of Type Strains, Phase IV (KMG-IV): sequencing the most valuable type-strain genomes for metagenomic binning, comparative biology and taxonomic classification.</title>
        <authorList>
            <person name="Goeker M."/>
        </authorList>
    </citation>
    <scope>NUCLEOTIDE SEQUENCE [LARGE SCALE GENOMIC DNA]</scope>
    <source>
        <strain evidence="7 8">DSM 102850</strain>
    </source>
</reference>
<dbReference type="Gene3D" id="3.40.50.1820">
    <property type="entry name" value="alpha/beta hydrolase"/>
    <property type="match status" value="1"/>
</dbReference>
<dbReference type="PANTHER" id="PTHR43248">
    <property type="entry name" value="2-SUCCINYL-6-HYDROXY-2,4-CYCLOHEXADIENE-1-CARBOXYLATE SYNTHASE"/>
    <property type="match status" value="1"/>
</dbReference>
<dbReference type="RefSeq" id="WP_183815967.1">
    <property type="nucleotide sequence ID" value="NZ_JACHOB010000001.1"/>
</dbReference>
<accession>A0A840I1W1</accession>
<sequence>MPSIRHALASALMVLATPGAYATEMGEDPHSSFSPCPDAASDPSLNGSLCTDVSVPLDHEAPEQGKAELFVRKFPAAGRPRGQIWMIAGGPGESGASFYPFLATVRAALPGYDVIIPDHRGTGFSARLCPKEESVSSAGGTALSGPEWGSCFQALNVDAARTRAFTISNAARDLALLIERFGADKDRLVYGVSYGTQLVLRMLTIAGPGGIDGVVLDSLIPVEDTQRWDLSRRSAVVDGVGRQVLRDCADLRGCGVQGGRLEERMAALVDDPATADMVGTPPRYAFGALLDDPETRAMIPQILDRIEAGDGSAMAEAQARREAVAALFEPYPQAPSSIPLVSLISRSENTARPALTKEQIAAEEEDYLFASPLPSQLISGGIPTYERDEYFAARPERVPPSLVLHGDRDPKTPYEGAVEHVASLEPAGPVQLVTAHGASHFVLMTMPSCFAEAVRTFVDDGVASDSACSAPR</sequence>
<evidence type="ECO:0000256" key="3">
    <source>
        <dbReference type="ARBA" id="ARBA00022801"/>
    </source>
</evidence>
<dbReference type="Pfam" id="PF08386">
    <property type="entry name" value="Abhydrolase_4"/>
    <property type="match status" value="1"/>
</dbReference>
<dbReference type="PANTHER" id="PTHR43248:SF29">
    <property type="entry name" value="TRIPEPTIDYL AMINOPEPTIDASE"/>
    <property type="match status" value="1"/>
</dbReference>
<feature type="domain" description="AB hydrolase-1" evidence="5">
    <location>
        <begin position="87"/>
        <end position="242"/>
    </location>
</feature>
<keyword evidence="8" id="KW-1185">Reference proteome</keyword>
<dbReference type="InterPro" id="IPR000073">
    <property type="entry name" value="AB_hydrolase_1"/>
</dbReference>
<evidence type="ECO:0000259" key="6">
    <source>
        <dbReference type="Pfam" id="PF08386"/>
    </source>
</evidence>
<dbReference type="Pfam" id="PF00561">
    <property type="entry name" value="Abhydrolase_1"/>
    <property type="match status" value="1"/>
</dbReference>
<dbReference type="InterPro" id="IPR013595">
    <property type="entry name" value="Pept_S33_TAP-like_C"/>
</dbReference>
<dbReference type="EMBL" id="JACHOB010000001">
    <property type="protein sequence ID" value="MBB4658271.1"/>
    <property type="molecule type" value="Genomic_DNA"/>
</dbReference>
<dbReference type="Proteomes" id="UP000563524">
    <property type="component" value="Unassembled WGS sequence"/>
</dbReference>
<evidence type="ECO:0000256" key="1">
    <source>
        <dbReference type="ARBA" id="ARBA00010088"/>
    </source>
</evidence>
<evidence type="ECO:0000256" key="4">
    <source>
        <dbReference type="SAM" id="SignalP"/>
    </source>
</evidence>
<gene>
    <name evidence="7" type="ORF">GGQ59_000771</name>
</gene>
<feature type="domain" description="Peptidase S33 tripeptidyl aminopeptidase-like C-terminal" evidence="6">
    <location>
        <begin position="382"/>
        <end position="463"/>
    </location>
</feature>
<dbReference type="SUPFAM" id="SSF53474">
    <property type="entry name" value="alpha/beta-Hydrolases"/>
    <property type="match status" value="1"/>
</dbReference>
<keyword evidence="3" id="KW-0378">Hydrolase</keyword>
<evidence type="ECO:0000313" key="8">
    <source>
        <dbReference type="Proteomes" id="UP000563524"/>
    </source>
</evidence>
<feature type="chain" id="PRO_5032866744" evidence="4">
    <location>
        <begin position="23"/>
        <end position="472"/>
    </location>
</feature>
<comment type="similarity">
    <text evidence="1">Belongs to the peptidase S33 family.</text>
</comment>
<name>A0A840I1W1_9PROT</name>
<protein>
    <submittedName>
        <fullName evidence="7">Pimeloyl-ACP methyl ester carboxylesterase</fullName>
    </submittedName>
</protein>
<dbReference type="InterPro" id="IPR051601">
    <property type="entry name" value="Serine_prot/Carboxylest_S33"/>
</dbReference>
<proteinExistence type="inferred from homology"/>
<evidence type="ECO:0000256" key="2">
    <source>
        <dbReference type="ARBA" id="ARBA00022729"/>
    </source>
</evidence>
<feature type="signal peptide" evidence="4">
    <location>
        <begin position="1"/>
        <end position="22"/>
    </location>
</feature>
<dbReference type="GO" id="GO:0016787">
    <property type="term" value="F:hydrolase activity"/>
    <property type="evidence" value="ECO:0007669"/>
    <property type="project" value="UniProtKB-KW"/>
</dbReference>
<keyword evidence="2 4" id="KW-0732">Signal</keyword>
<dbReference type="InterPro" id="IPR029058">
    <property type="entry name" value="AB_hydrolase_fold"/>
</dbReference>
<evidence type="ECO:0000259" key="5">
    <source>
        <dbReference type="Pfam" id="PF00561"/>
    </source>
</evidence>